<dbReference type="PANTHER" id="PTHR19325">
    <property type="entry name" value="COMPLEMENT COMPONENT-RELATED SUSHI DOMAIN-CONTAINING"/>
    <property type="match status" value="1"/>
</dbReference>
<dbReference type="EMBL" id="BPLQ01006741">
    <property type="protein sequence ID" value="GIY24789.1"/>
    <property type="molecule type" value="Genomic_DNA"/>
</dbReference>
<protein>
    <submittedName>
        <fullName evidence="8">Protein lev-9</fullName>
    </submittedName>
</protein>
<comment type="caution">
    <text evidence="5">Lacks conserved residue(s) required for the propagation of feature annotation.</text>
</comment>
<evidence type="ECO:0000256" key="5">
    <source>
        <dbReference type="PROSITE-ProRule" id="PRU00302"/>
    </source>
</evidence>
<dbReference type="PANTHER" id="PTHR19325:SF567">
    <property type="entry name" value="SUSHI, VON WILLEBRAND FACTOR TYPE A, EGF AND PENTRAXIN DOMAIN-CONTAINING PROTEIN 1-LIKE"/>
    <property type="match status" value="1"/>
</dbReference>
<dbReference type="InterPro" id="IPR036179">
    <property type="entry name" value="Ig-like_dom_sf"/>
</dbReference>
<dbReference type="SUPFAM" id="SSF57535">
    <property type="entry name" value="Complement control module/SCR domain"/>
    <property type="match status" value="3"/>
</dbReference>
<keyword evidence="9" id="KW-1185">Reference proteome</keyword>
<dbReference type="SMART" id="SM00032">
    <property type="entry name" value="CCP"/>
    <property type="match status" value="3"/>
</dbReference>
<evidence type="ECO:0000256" key="3">
    <source>
        <dbReference type="ARBA" id="ARBA00023157"/>
    </source>
</evidence>
<keyword evidence="3" id="KW-1015">Disulfide bond</keyword>
<evidence type="ECO:0000313" key="8">
    <source>
        <dbReference type="EMBL" id="GIY24789.1"/>
    </source>
</evidence>
<dbReference type="InterPro" id="IPR013783">
    <property type="entry name" value="Ig-like_fold"/>
</dbReference>
<keyword evidence="1 5" id="KW-0768">Sushi</keyword>
<organism evidence="8 9">
    <name type="scientific">Caerostris darwini</name>
    <dbReference type="NCBI Taxonomy" id="1538125"/>
    <lineage>
        <taxon>Eukaryota</taxon>
        <taxon>Metazoa</taxon>
        <taxon>Ecdysozoa</taxon>
        <taxon>Arthropoda</taxon>
        <taxon>Chelicerata</taxon>
        <taxon>Arachnida</taxon>
        <taxon>Araneae</taxon>
        <taxon>Araneomorphae</taxon>
        <taxon>Entelegynae</taxon>
        <taxon>Araneoidea</taxon>
        <taxon>Araneidae</taxon>
        <taxon>Caerostris</taxon>
    </lineage>
</organism>
<evidence type="ECO:0000313" key="9">
    <source>
        <dbReference type="Proteomes" id="UP001054837"/>
    </source>
</evidence>
<feature type="domain" description="Sushi" evidence="7">
    <location>
        <begin position="227"/>
        <end position="284"/>
    </location>
</feature>
<comment type="caution">
    <text evidence="8">The sequence shown here is derived from an EMBL/GenBank/DDBJ whole genome shotgun (WGS) entry which is preliminary data.</text>
</comment>
<evidence type="ECO:0000256" key="2">
    <source>
        <dbReference type="ARBA" id="ARBA00022737"/>
    </source>
</evidence>
<dbReference type="InterPro" id="IPR000436">
    <property type="entry name" value="Sushi_SCR_CCP_dom"/>
</dbReference>
<feature type="domain" description="Sushi" evidence="7">
    <location>
        <begin position="112"/>
        <end position="170"/>
    </location>
</feature>
<accession>A0AAV4RVS6</accession>
<dbReference type="CDD" id="cd00033">
    <property type="entry name" value="CCP"/>
    <property type="match status" value="3"/>
</dbReference>
<keyword evidence="4" id="KW-0325">Glycoprotein</keyword>
<evidence type="ECO:0000256" key="1">
    <source>
        <dbReference type="ARBA" id="ARBA00022659"/>
    </source>
</evidence>
<proteinExistence type="predicted"/>
<feature type="domain" description="Ig-like" evidence="6">
    <location>
        <begin position="20"/>
        <end position="93"/>
    </location>
</feature>
<name>A0AAV4RVS6_9ARAC</name>
<gene>
    <name evidence="8" type="primary">lev-9_3</name>
    <name evidence="8" type="ORF">CDAR_229241</name>
</gene>
<dbReference type="InterPro" id="IPR035976">
    <property type="entry name" value="Sushi/SCR/CCP_sf"/>
</dbReference>
<dbReference type="SUPFAM" id="SSF48726">
    <property type="entry name" value="Immunoglobulin"/>
    <property type="match status" value="1"/>
</dbReference>
<reference evidence="8 9" key="1">
    <citation type="submission" date="2021-06" db="EMBL/GenBank/DDBJ databases">
        <title>Caerostris darwini draft genome.</title>
        <authorList>
            <person name="Kono N."/>
            <person name="Arakawa K."/>
        </authorList>
    </citation>
    <scope>NUCLEOTIDE SEQUENCE [LARGE SCALE GENOMIC DNA]</scope>
</reference>
<dbReference type="Pfam" id="PF00084">
    <property type="entry name" value="Sushi"/>
    <property type="match status" value="1"/>
</dbReference>
<evidence type="ECO:0000259" key="6">
    <source>
        <dbReference type="PROSITE" id="PS50835"/>
    </source>
</evidence>
<dbReference type="PROSITE" id="PS50923">
    <property type="entry name" value="SUSHI"/>
    <property type="match status" value="2"/>
</dbReference>
<dbReference type="InterPro" id="IPR050350">
    <property type="entry name" value="Compl-Cell_Adhes-Reg"/>
</dbReference>
<evidence type="ECO:0000259" key="7">
    <source>
        <dbReference type="PROSITE" id="PS50923"/>
    </source>
</evidence>
<dbReference type="InterPro" id="IPR007110">
    <property type="entry name" value="Ig-like_dom"/>
</dbReference>
<dbReference type="Gene3D" id="2.10.70.10">
    <property type="entry name" value="Complement Module, domain 1"/>
    <property type="match status" value="2"/>
</dbReference>
<dbReference type="Gene3D" id="2.60.40.10">
    <property type="entry name" value="Immunoglobulins"/>
    <property type="match status" value="1"/>
</dbReference>
<keyword evidence="2" id="KW-0677">Repeat</keyword>
<sequence length="292" mass="33018">MQMQTPKMYIPMGDAIIGFPADLKYLPGNTVVIQKGTTISITCRLNGLTEFPRWAAPNPQNVEVEDMRPQNGVYATELYISNISEEHNGQYECYRSFFQKKVFNIQVKVPTTNCSKFDEREFHIQYEKLQAANSIAVFSCKDENKKIVGSHMLICFSNGTWSDNPPRCQTMCPRLNESEGMYISYTDNSYEGSIALFHCLTPRVRTGVSHTTCWKGEWVDPMPTCTSMCPRLNESEGMYISYTDNLNEGSIAVFVCLPPTVITGVSHTTCRKGEWVDPVPTCTCELNFVIVK</sequence>
<dbReference type="AlphaFoldDB" id="A0AAV4RVS6"/>
<dbReference type="PROSITE" id="PS50835">
    <property type="entry name" value="IG_LIKE"/>
    <property type="match status" value="1"/>
</dbReference>
<evidence type="ECO:0000256" key="4">
    <source>
        <dbReference type="ARBA" id="ARBA00023180"/>
    </source>
</evidence>
<dbReference type="Proteomes" id="UP001054837">
    <property type="component" value="Unassembled WGS sequence"/>
</dbReference>